<keyword evidence="2 3" id="KW-0378">Hydrolase</keyword>
<dbReference type="SUPFAM" id="SSF56601">
    <property type="entry name" value="beta-lactamase/transpeptidase-like"/>
    <property type="match status" value="1"/>
</dbReference>
<organism evidence="3 4">
    <name type="scientific">Telmatocola sphagniphila</name>
    <dbReference type="NCBI Taxonomy" id="1123043"/>
    <lineage>
        <taxon>Bacteria</taxon>
        <taxon>Pseudomonadati</taxon>
        <taxon>Planctomycetota</taxon>
        <taxon>Planctomycetia</taxon>
        <taxon>Gemmatales</taxon>
        <taxon>Gemmataceae</taxon>
    </lineage>
</organism>
<name>A0A8E6EVM0_9BACT</name>
<dbReference type="Gene3D" id="3.50.80.20">
    <property type="entry name" value="D-Ala-D-Ala carboxypeptidase C, peptidase S13"/>
    <property type="match status" value="1"/>
</dbReference>
<dbReference type="KEGG" id="tsph:KIH39_02350"/>
<dbReference type="InterPro" id="IPR012338">
    <property type="entry name" value="Beta-lactam/transpept-like"/>
</dbReference>
<dbReference type="InterPro" id="IPR000667">
    <property type="entry name" value="Peptidase_S13"/>
</dbReference>
<accession>A0A8E6EVM0</accession>
<dbReference type="AlphaFoldDB" id="A0A8E6EVM0"/>
<dbReference type="GO" id="GO:0009002">
    <property type="term" value="F:serine-type D-Ala-D-Ala carboxypeptidase activity"/>
    <property type="evidence" value="ECO:0007669"/>
    <property type="project" value="UniProtKB-EC"/>
</dbReference>
<dbReference type="RefSeq" id="WP_213497672.1">
    <property type="nucleotide sequence ID" value="NZ_CP074694.1"/>
</dbReference>
<dbReference type="NCBIfam" id="TIGR00666">
    <property type="entry name" value="PBP4"/>
    <property type="match status" value="1"/>
</dbReference>
<protein>
    <submittedName>
        <fullName evidence="3">D-alanyl-D-alanine carboxypeptidase/D-alanyl-D-alanine-endopeptidase</fullName>
        <ecNumber evidence="3">3.4.16.4</ecNumber>
    </submittedName>
</protein>
<sequence>MRWMISAVILTLSISVSKSEDPLKERIEKLINSPEYQQASWGILAVDAVSGKEIYKLNSEKMFAPASTTKLFSCAAALVELGSQHTFETNVYQRGVAFSGILDGDLILVASGDPTMGGRNTPEGKMAFKNNDHTYANAGTLAGELTDTDPLLGLTELAKQIAATGIKEVAGEILIDDRLFDRSSSSGSGPNQVTPITINDNLVDILIAPGDKKGDSAKLTMRPQTDAVQMDAEVMTGDENLPPALTIFSDGPNRFRIRGRIPAKSKPKLVVYPVDDPVNYARTLFIECLRKQGVRVVASKFEAKRNNLPAKAGYDNLQKVATFKSLPLSELIKVTLKVSHNLYASTLPLLLAAKKNKTNLTAGLREEGKILSKLGVEISSISFAGGAGGMQADHTTPAATVDLLKAMAKHPESTTYYNCLPVIGVDGTLYDVLKPDSATKGKVRAKTGTLSWHDVMNDRTLLASKALAGDLETKSGKRLFIALFVNNVPLDKGATPSREGKMLAKICEAFYELAP</sequence>
<evidence type="ECO:0000256" key="1">
    <source>
        <dbReference type="ARBA" id="ARBA00006096"/>
    </source>
</evidence>
<reference evidence="3" key="1">
    <citation type="submission" date="2021-05" db="EMBL/GenBank/DDBJ databases">
        <title>Complete genome sequence of the cellulolytic planctomycete Telmatocola sphagniphila SP2T and characterization of the first cellulase from planctomycetes.</title>
        <authorList>
            <person name="Rakitin A.L."/>
            <person name="Beletsky A.V."/>
            <person name="Naumoff D.G."/>
            <person name="Kulichevskaya I.S."/>
            <person name="Mardanov A.V."/>
            <person name="Ravin N.V."/>
            <person name="Dedysh S.N."/>
        </authorList>
    </citation>
    <scope>NUCLEOTIDE SEQUENCE</scope>
    <source>
        <strain evidence="3">SP2T</strain>
    </source>
</reference>
<evidence type="ECO:0000313" key="4">
    <source>
        <dbReference type="Proteomes" id="UP000676194"/>
    </source>
</evidence>
<dbReference type="Gene3D" id="3.40.710.10">
    <property type="entry name" value="DD-peptidase/beta-lactamase superfamily"/>
    <property type="match status" value="2"/>
</dbReference>
<dbReference type="PANTHER" id="PTHR30023">
    <property type="entry name" value="D-ALANYL-D-ALANINE CARBOXYPEPTIDASE"/>
    <property type="match status" value="1"/>
</dbReference>
<gene>
    <name evidence="3" type="primary">dacB</name>
    <name evidence="3" type="ORF">KIH39_02350</name>
</gene>
<keyword evidence="4" id="KW-1185">Reference proteome</keyword>
<keyword evidence="3" id="KW-0645">Protease</keyword>
<dbReference type="GO" id="GO:0006508">
    <property type="term" value="P:proteolysis"/>
    <property type="evidence" value="ECO:0007669"/>
    <property type="project" value="InterPro"/>
</dbReference>
<dbReference type="Proteomes" id="UP000676194">
    <property type="component" value="Chromosome"/>
</dbReference>
<comment type="similarity">
    <text evidence="1">Belongs to the peptidase S13 family.</text>
</comment>
<dbReference type="EMBL" id="CP074694">
    <property type="protein sequence ID" value="QVL32782.1"/>
    <property type="molecule type" value="Genomic_DNA"/>
</dbReference>
<dbReference type="PRINTS" id="PR00922">
    <property type="entry name" value="DADACBPTASE3"/>
</dbReference>
<keyword evidence="3" id="KW-0121">Carboxypeptidase</keyword>
<evidence type="ECO:0000313" key="3">
    <source>
        <dbReference type="EMBL" id="QVL32782.1"/>
    </source>
</evidence>
<dbReference type="Pfam" id="PF02113">
    <property type="entry name" value="Peptidase_S13"/>
    <property type="match status" value="1"/>
</dbReference>
<dbReference type="PANTHER" id="PTHR30023:SF0">
    <property type="entry name" value="PENICILLIN-SENSITIVE CARBOXYPEPTIDASE A"/>
    <property type="match status" value="1"/>
</dbReference>
<evidence type="ECO:0000256" key="2">
    <source>
        <dbReference type="ARBA" id="ARBA00022801"/>
    </source>
</evidence>
<proteinExistence type="inferred from homology"/>
<dbReference type="GO" id="GO:0000270">
    <property type="term" value="P:peptidoglycan metabolic process"/>
    <property type="evidence" value="ECO:0007669"/>
    <property type="project" value="TreeGrafter"/>
</dbReference>
<dbReference type="EC" id="3.4.16.4" evidence="3"/>